<dbReference type="PANTHER" id="PTHR22642:SF2">
    <property type="entry name" value="PROTEIN LONG AFTER FAR-RED 3"/>
    <property type="match status" value="1"/>
</dbReference>
<dbReference type="EMBL" id="JAHEAC010000013">
    <property type="protein sequence ID" value="MBX8643625.1"/>
    <property type="molecule type" value="Genomic_DNA"/>
</dbReference>
<dbReference type="SUPFAM" id="SSF51556">
    <property type="entry name" value="Metallo-dependent hydrolases"/>
    <property type="match status" value="1"/>
</dbReference>
<name>A0A8J7YMS8_9ARCH</name>
<dbReference type="InterPro" id="IPR033932">
    <property type="entry name" value="YtcJ-like"/>
</dbReference>
<dbReference type="Proteomes" id="UP000750197">
    <property type="component" value="Unassembled WGS sequence"/>
</dbReference>
<dbReference type="Gene3D" id="3.10.310.70">
    <property type="match status" value="1"/>
</dbReference>
<organism evidence="2 3">
    <name type="scientific">Candidatus Sysuiplasma superficiale</name>
    <dbReference type="NCBI Taxonomy" id="2823368"/>
    <lineage>
        <taxon>Archaea</taxon>
        <taxon>Methanobacteriati</taxon>
        <taxon>Thermoplasmatota</taxon>
        <taxon>Thermoplasmata</taxon>
        <taxon>Candidatus Sysuiplasmatales</taxon>
        <taxon>Candidatus Sysuiplasmataceae</taxon>
        <taxon>Candidatus Sysuiplasma</taxon>
    </lineage>
</organism>
<comment type="caution">
    <text evidence="2">The sequence shown here is derived from an EMBL/GenBank/DDBJ whole genome shotgun (WGS) entry which is preliminary data.</text>
</comment>
<evidence type="ECO:0000259" key="1">
    <source>
        <dbReference type="Pfam" id="PF07969"/>
    </source>
</evidence>
<proteinExistence type="predicted"/>
<dbReference type="Gene3D" id="2.30.40.10">
    <property type="entry name" value="Urease, subunit C, domain 1"/>
    <property type="match status" value="1"/>
</dbReference>
<gene>
    <name evidence="2" type="ORF">KIY12_02705</name>
</gene>
<dbReference type="Gene3D" id="3.20.20.140">
    <property type="entry name" value="Metal-dependent hydrolases"/>
    <property type="match status" value="1"/>
</dbReference>
<dbReference type="Pfam" id="PF07969">
    <property type="entry name" value="Amidohydro_3"/>
    <property type="match status" value="1"/>
</dbReference>
<dbReference type="InterPro" id="IPR013108">
    <property type="entry name" value="Amidohydro_3"/>
</dbReference>
<dbReference type="SUPFAM" id="SSF51338">
    <property type="entry name" value="Composite domain of metallo-dependent hydrolases"/>
    <property type="match status" value="1"/>
</dbReference>
<accession>A0A8J7YMS8</accession>
<dbReference type="AlphaFoldDB" id="A0A8J7YMS8"/>
<evidence type="ECO:0000313" key="2">
    <source>
        <dbReference type="EMBL" id="MBX8643625.1"/>
    </source>
</evidence>
<dbReference type="CDD" id="cd01300">
    <property type="entry name" value="YtcJ_like"/>
    <property type="match status" value="1"/>
</dbReference>
<evidence type="ECO:0000313" key="3">
    <source>
        <dbReference type="Proteomes" id="UP000750197"/>
    </source>
</evidence>
<sequence length="514" mass="56039">MGSNVKAIVVHNANIFTGRGHAGAMLISEGRVMAIGDEEEILSAAEGIACEKIDAGGNVVLPGLIDSHMHLLETGTEMLMGSLHDYRSIAALVKSLKERCSDLPFLISGGWDEENFEERRLPDREDLDKISTDRPVMLFRFCHHVVSVNSFVIERTGIERAGEVIGGIIGRDSSGRPNGILYDRAIDHILDYRKQLISGIAEQAVEMAARYAASKGITTLMPLDADDLEFRKCREMVSSGRIPCRIRMFLSHDTFMDYLKGPPAVENDFFRVSGVKIFADGSFGGRTALLSEPYADSGTAGLQLAGVEEMSAAMSAAVSAGKIVAVHAIGDRAIINTLNAASLSGIPSHLLRIEHVALTPPAVVEALSAFRPHLVVQPHFLVGDWWLQRRLGSRAEQCYLFRTFLRKGMEPAGSSDSPVEPLDPWTGILAAVDRGRHAASPMADLAPSERLSPEEALKMYTTWAGKSTNEEGRLGTLEEGSYADFVIMEEKSVDNLIRNSRVLMTFVAGSRIYP</sequence>
<dbReference type="InterPro" id="IPR011059">
    <property type="entry name" value="Metal-dep_hydrolase_composite"/>
</dbReference>
<dbReference type="GO" id="GO:0016810">
    <property type="term" value="F:hydrolase activity, acting on carbon-nitrogen (but not peptide) bonds"/>
    <property type="evidence" value="ECO:0007669"/>
    <property type="project" value="InterPro"/>
</dbReference>
<reference evidence="2" key="1">
    <citation type="submission" date="2021-05" db="EMBL/GenBank/DDBJ databases">
        <title>Genomic insights into ecological role and evolution of a novel Thermoplasmata order Candidatus Sysuiplasmatales.</title>
        <authorList>
            <person name="Yuan Y."/>
        </authorList>
    </citation>
    <scope>NUCLEOTIDE SEQUENCE</scope>
    <source>
        <strain evidence="2">TUT19-bin139</strain>
    </source>
</reference>
<protein>
    <submittedName>
        <fullName evidence="2">Amidohydrolase</fullName>
    </submittedName>
</protein>
<dbReference type="PANTHER" id="PTHR22642">
    <property type="entry name" value="IMIDAZOLONEPROPIONASE"/>
    <property type="match status" value="1"/>
</dbReference>
<dbReference type="InterPro" id="IPR032466">
    <property type="entry name" value="Metal_Hydrolase"/>
</dbReference>
<feature type="domain" description="Amidohydrolase 3" evidence="1">
    <location>
        <begin position="53"/>
        <end position="513"/>
    </location>
</feature>